<organism evidence="1 2">
    <name type="scientific">Hymenobacter psychrophilus</name>
    <dbReference type="NCBI Taxonomy" id="651662"/>
    <lineage>
        <taxon>Bacteria</taxon>
        <taxon>Pseudomonadati</taxon>
        <taxon>Bacteroidota</taxon>
        <taxon>Cytophagia</taxon>
        <taxon>Cytophagales</taxon>
        <taxon>Hymenobacteraceae</taxon>
        <taxon>Hymenobacter</taxon>
    </lineage>
</organism>
<dbReference type="GO" id="GO:0004386">
    <property type="term" value="F:helicase activity"/>
    <property type="evidence" value="ECO:0007669"/>
    <property type="project" value="UniProtKB-KW"/>
</dbReference>
<keyword evidence="1" id="KW-0067">ATP-binding</keyword>
<evidence type="ECO:0000313" key="1">
    <source>
        <dbReference type="EMBL" id="SDY20204.1"/>
    </source>
</evidence>
<accession>A0A1H3HZI8</accession>
<gene>
    <name evidence="1" type="ORF">SAMN04488069_106195</name>
</gene>
<dbReference type="PANTHER" id="PTHR30595:SF6">
    <property type="entry name" value="SCHLAFEN ALBA-2 DOMAIN-CONTAINING PROTEIN"/>
    <property type="match status" value="1"/>
</dbReference>
<protein>
    <submittedName>
        <fullName evidence="1">ATP-dependent DNA helicase RecG</fullName>
    </submittedName>
</protein>
<dbReference type="STRING" id="651662.SAMN04488069_106195"/>
<proteinExistence type="predicted"/>
<dbReference type="AlphaFoldDB" id="A0A1H3HZI8"/>
<sequence length="389" mass="44063">MLFPLGDGFEYSFLNNVKQEGYILKVDISKSGSIKKSSDGQVYVRRGAQNLPYTDEKDVKRLERNKGITSFEIETINADIDTITNSLSVYEFMYEVIPHSEPESWLRKQQLIRNNKPVVAGIILYSDEPQSILAKRCGLKVYRYKTSDDEGTRAALDFDPISIDGNAYIQIQNALQKTVNVIQSVRVSTAAGLEYVTYPETALHEIITNAVLHRDYSISDDIHIRIFDNRVEVISPGTLPAHITTENILSERFARNGIIVRLINKFPNPPNKDVGEGLNTAFTAMREMKLKPPLILQEGNYVKVSLKHEKLATPQELILDFLKSNYSINNKIAREICYIGSENQMKRVLQLMVKKNLIELIPGTTRYNAAYRMPQSTNNNLSVLPLFGS</sequence>
<keyword evidence="1" id="KW-0378">Hydrolase</keyword>
<dbReference type="Proteomes" id="UP000199249">
    <property type="component" value="Unassembled WGS sequence"/>
</dbReference>
<name>A0A1H3HZI8_9BACT</name>
<keyword evidence="1" id="KW-0547">Nucleotide-binding</keyword>
<dbReference type="EMBL" id="FNOV01000006">
    <property type="protein sequence ID" value="SDY20204.1"/>
    <property type="molecule type" value="Genomic_DNA"/>
</dbReference>
<reference evidence="2" key="1">
    <citation type="submission" date="2016-10" db="EMBL/GenBank/DDBJ databases">
        <authorList>
            <person name="Varghese N."/>
            <person name="Submissions S."/>
        </authorList>
    </citation>
    <scope>NUCLEOTIDE SEQUENCE [LARGE SCALE GENOMIC DNA]</scope>
    <source>
        <strain evidence="2">CGMCC 1.8975</strain>
    </source>
</reference>
<keyword evidence="2" id="KW-1185">Reference proteome</keyword>
<evidence type="ECO:0000313" key="2">
    <source>
        <dbReference type="Proteomes" id="UP000199249"/>
    </source>
</evidence>
<keyword evidence="1" id="KW-0347">Helicase</keyword>
<dbReference type="PANTHER" id="PTHR30595">
    <property type="entry name" value="GLPR-RELATED TRANSCRIPTIONAL REPRESSOR"/>
    <property type="match status" value="1"/>
</dbReference>
<dbReference type="InterPro" id="IPR038475">
    <property type="entry name" value="RecG_C_sf"/>
</dbReference>
<dbReference type="Pfam" id="PF13749">
    <property type="entry name" value="HATPase_c_4"/>
    <property type="match status" value="1"/>
</dbReference>
<dbReference type="Gene3D" id="3.30.565.60">
    <property type="match status" value="1"/>
</dbReference>